<protein>
    <recommendedName>
        <fullName evidence="5">AAA+ family ATPase</fullName>
    </recommendedName>
</protein>
<evidence type="ECO:0000313" key="3">
    <source>
        <dbReference type="EMBL" id="ATG49523.1"/>
    </source>
</evidence>
<organism evidence="3 4">
    <name type="scientific">Celeribacter ethanolicus</name>
    <dbReference type="NCBI Taxonomy" id="1758178"/>
    <lineage>
        <taxon>Bacteria</taxon>
        <taxon>Pseudomonadati</taxon>
        <taxon>Pseudomonadota</taxon>
        <taxon>Alphaproteobacteria</taxon>
        <taxon>Rhodobacterales</taxon>
        <taxon>Roseobacteraceae</taxon>
        <taxon>Celeribacter</taxon>
    </lineage>
</organism>
<sequence>MKAMKRIVLIMMLMAGPVAAEETGASEGSEGWDMLREGSRLLLQQLFEEMGPALEDLEGFVGDLGAYEAPEILPNGDILIRRKPERALPEPETPEEAPKGEGMIDL</sequence>
<keyword evidence="4" id="KW-1185">Reference proteome</keyword>
<accession>A0A291GG69</accession>
<dbReference type="AlphaFoldDB" id="A0A291GG69"/>
<evidence type="ECO:0008006" key="5">
    <source>
        <dbReference type="Google" id="ProtNLM"/>
    </source>
</evidence>
<gene>
    <name evidence="3" type="ORF">CEW89_19260</name>
</gene>
<feature type="chain" id="PRO_5013262385" description="AAA+ family ATPase" evidence="2">
    <location>
        <begin position="21"/>
        <end position="106"/>
    </location>
</feature>
<dbReference type="STRING" id="1758178.GCA_001550095_00948"/>
<feature type="signal peptide" evidence="2">
    <location>
        <begin position="1"/>
        <end position="20"/>
    </location>
</feature>
<dbReference type="Proteomes" id="UP000217935">
    <property type="component" value="Chromosome"/>
</dbReference>
<name>A0A291GG69_9RHOB</name>
<dbReference type="KEGG" id="ceh:CEW89_19260"/>
<evidence type="ECO:0000313" key="4">
    <source>
        <dbReference type="Proteomes" id="UP000217935"/>
    </source>
</evidence>
<proteinExistence type="predicted"/>
<evidence type="ECO:0000256" key="2">
    <source>
        <dbReference type="SAM" id="SignalP"/>
    </source>
</evidence>
<feature type="region of interest" description="Disordered" evidence="1">
    <location>
        <begin position="82"/>
        <end position="106"/>
    </location>
</feature>
<keyword evidence="2" id="KW-0732">Signal</keyword>
<dbReference type="EMBL" id="CP022196">
    <property type="protein sequence ID" value="ATG49523.1"/>
    <property type="molecule type" value="Genomic_DNA"/>
</dbReference>
<reference evidence="3 4" key="1">
    <citation type="submission" date="2017-06" db="EMBL/GenBank/DDBJ databases">
        <title>Celeribacter sp. TSPH2 complete genome sequence.</title>
        <authorList>
            <person name="Woo J.-H."/>
            <person name="Kim H.-S."/>
        </authorList>
    </citation>
    <scope>NUCLEOTIDE SEQUENCE [LARGE SCALE GENOMIC DNA]</scope>
    <source>
        <strain evidence="3 4">TSPH2</strain>
    </source>
</reference>
<dbReference type="OrthoDB" id="7308154at2"/>
<evidence type="ECO:0000256" key="1">
    <source>
        <dbReference type="SAM" id="MobiDB-lite"/>
    </source>
</evidence>